<dbReference type="Proteomes" id="UP000824065">
    <property type="component" value="Unassembled WGS sequence"/>
</dbReference>
<dbReference type="EMBL" id="DXBJ01000032">
    <property type="protein sequence ID" value="HIZ57900.1"/>
    <property type="molecule type" value="Genomic_DNA"/>
</dbReference>
<dbReference type="AlphaFoldDB" id="A0A9D2JNE6"/>
<reference evidence="1" key="2">
    <citation type="submission" date="2021-04" db="EMBL/GenBank/DDBJ databases">
        <authorList>
            <person name="Gilroy R."/>
        </authorList>
    </citation>
    <scope>NUCLEOTIDE SEQUENCE</scope>
    <source>
        <strain evidence="1">ChiBcec16-3735</strain>
    </source>
</reference>
<evidence type="ECO:0000313" key="2">
    <source>
        <dbReference type="Proteomes" id="UP000824065"/>
    </source>
</evidence>
<accession>A0A9D2JNE6</accession>
<gene>
    <name evidence="1" type="ORF">H9725_04880</name>
</gene>
<organism evidence="1 2">
    <name type="scientific">Candidatus Faecalibacterium gallistercoris</name>
    <dbReference type="NCBI Taxonomy" id="2838579"/>
    <lineage>
        <taxon>Bacteria</taxon>
        <taxon>Bacillati</taxon>
        <taxon>Bacillota</taxon>
        <taxon>Clostridia</taxon>
        <taxon>Eubacteriales</taxon>
        <taxon>Oscillospiraceae</taxon>
        <taxon>Faecalibacterium</taxon>
    </lineage>
</organism>
<evidence type="ECO:0000313" key="1">
    <source>
        <dbReference type="EMBL" id="HIZ57900.1"/>
    </source>
</evidence>
<proteinExistence type="predicted"/>
<reference evidence="1" key="1">
    <citation type="journal article" date="2021" name="PeerJ">
        <title>Extensive microbial diversity within the chicken gut microbiome revealed by metagenomics and culture.</title>
        <authorList>
            <person name="Gilroy R."/>
            <person name="Ravi A."/>
            <person name="Getino M."/>
            <person name="Pursley I."/>
            <person name="Horton D.L."/>
            <person name="Alikhan N.F."/>
            <person name="Baker D."/>
            <person name="Gharbi K."/>
            <person name="Hall N."/>
            <person name="Watson M."/>
            <person name="Adriaenssens E.M."/>
            <person name="Foster-Nyarko E."/>
            <person name="Jarju S."/>
            <person name="Secka A."/>
            <person name="Antonio M."/>
            <person name="Oren A."/>
            <person name="Chaudhuri R.R."/>
            <person name="La Ragione R."/>
            <person name="Hildebrand F."/>
            <person name="Pallen M.J."/>
        </authorList>
    </citation>
    <scope>NUCLEOTIDE SEQUENCE</scope>
    <source>
        <strain evidence="1">ChiBcec16-3735</strain>
    </source>
</reference>
<comment type="caution">
    <text evidence="1">The sequence shown here is derived from an EMBL/GenBank/DDBJ whole genome shotgun (WGS) entry which is preliminary data.</text>
</comment>
<name>A0A9D2JNE6_9FIRM</name>
<protein>
    <submittedName>
        <fullName evidence="1">DUF3795 domain-containing protein</fullName>
    </submittedName>
</protein>
<sequence>MKGFTRKNRLLSLCGLNCGLCPMQMGGHCGGCGNGNQSCKIAKCSLEHGKIEYCYECSHYPCEKYEHLDEYDSFITHRRQKADLQKAKSIGVTSYNLEQEEKMQILARLLAGYNNGRRKNFYCVAVNLLELSEIQEAMNRIESNDRVFASAKERCAYAAEVFQEIADRKKIKLKLIKK</sequence>